<sequence>MVVIAQFSMKNFQLLFSAAIAISSVAGASLAVLHNFPARTQASTLLIDLSSTATSAENPPAVFTNVSDQTVSVTKPREMKLKTAALVSTKLDDFPHQRFTLVDEVKPASDFAQFRQRLRYATKLKDMNFIRAILPSDKIAIGYRETAIADLKLENRESAFWLSLDHAIAVGCTAEANLSYPDLDPESQLWSCNNITKQLSSQANSSELVAGVSGSINRVVVIGKNVSVRSQPQKNSAVVALLSNEVVEVNPQIATQQITQTTFGENNNPNNNWTPVILPQGRQGYVYNRFVYSPSEYQAVFGKIQGQWRLLAMPGGY</sequence>
<feature type="signal peptide" evidence="1">
    <location>
        <begin position="1"/>
        <end position="28"/>
    </location>
</feature>
<name>K9VXE0_9CYAN</name>
<keyword evidence="3" id="KW-1185">Reference proteome</keyword>
<evidence type="ECO:0008006" key="4">
    <source>
        <dbReference type="Google" id="ProtNLM"/>
    </source>
</evidence>
<dbReference type="eggNOG" id="ENOG5033NMM">
    <property type="taxonomic scope" value="Bacteria"/>
</dbReference>
<evidence type="ECO:0000256" key="1">
    <source>
        <dbReference type="SAM" id="SignalP"/>
    </source>
</evidence>
<feature type="chain" id="PRO_5003937236" description="SH3 type 3 domain protein" evidence="1">
    <location>
        <begin position="29"/>
        <end position="317"/>
    </location>
</feature>
<dbReference type="STRING" id="1173022.Cri9333_1900"/>
<dbReference type="Gene3D" id="2.30.30.40">
    <property type="entry name" value="SH3 Domains"/>
    <property type="match status" value="1"/>
</dbReference>
<gene>
    <name evidence="2" type="ORF">Cri9333_1900</name>
</gene>
<organism evidence="2 3">
    <name type="scientific">Crinalium epipsammum PCC 9333</name>
    <dbReference type="NCBI Taxonomy" id="1173022"/>
    <lineage>
        <taxon>Bacteria</taxon>
        <taxon>Bacillati</taxon>
        <taxon>Cyanobacteriota</taxon>
        <taxon>Cyanophyceae</taxon>
        <taxon>Gomontiellales</taxon>
        <taxon>Gomontiellaceae</taxon>
        <taxon>Crinalium</taxon>
    </lineage>
</organism>
<keyword evidence="1" id="KW-0732">Signal</keyword>
<accession>K9VXE0</accession>
<dbReference type="Proteomes" id="UP000010472">
    <property type="component" value="Chromosome"/>
</dbReference>
<evidence type="ECO:0000313" key="3">
    <source>
        <dbReference type="Proteomes" id="UP000010472"/>
    </source>
</evidence>
<reference evidence="2 3" key="1">
    <citation type="submission" date="2012-06" db="EMBL/GenBank/DDBJ databases">
        <title>Finished chromosome of genome of Crinalium epipsammum PCC 9333.</title>
        <authorList>
            <consortium name="US DOE Joint Genome Institute"/>
            <person name="Gugger M."/>
            <person name="Coursin T."/>
            <person name="Rippka R."/>
            <person name="Tandeau De Marsac N."/>
            <person name="Huntemann M."/>
            <person name="Wei C.-L."/>
            <person name="Han J."/>
            <person name="Detter J.C."/>
            <person name="Han C."/>
            <person name="Tapia R."/>
            <person name="Davenport K."/>
            <person name="Daligault H."/>
            <person name="Erkkila T."/>
            <person name="Gu W."/>
            <person name="Munk A.C.C."/>
            <person name="Teshima H."/>
            <person name="Xu Y."/>
            <person name="Chain P."/>
            <person name="Chen A."/>
            <person name="Krypides N."/>
            <person name="Mavromatis K."/>
            <person name="Markowitz V."/>
            <person name="Szeto E."/>
            <person name="Ivanova N."/>
            <person name="Mikhailova N."/>
            <person name="Ovchinnikova G."/>
            <person name="Pagani I."/>
            <person name="Pati A."/>
            <person name="Goodwin L."/>
            <person name="Peters L."/>
            <person name="Pitluck S."/>
            <person name="Woyke T."/>
            <person name="Kerfeld C."/>
        </authorList>
    </citation>
    <scope>NUCLEOTIDE SEQUENCE [LARGE SCALE GENOMIC DNA]</scope>
    <source>
        <strain evidence="2 3">PCC 9333</strain>
    </source>
</reference>
<dbReference type="KEGG" id="cep:Cri9333_1900"/>
<proteinExistence type="predicted"/>
<dbReference type="EMBL" id="CP003620">
    <property type="protein sequence ID" value="AFZ12783.1"/>
    <property type="molecule type" value="Genomic_DNA"/>
</dbReference>
<protein>
    <recommendedName>
        <fullName evidence="4">SH3 type 3 domain protein</fullName>
    </recommendedName>
</protein>
<evidence type="ECO:0000313" key="2">
    <source>
        <dbReference type="EMBL" id="AFZ12783.1"/>
    </source>
</evidence>
<dbReference type="HOGENOM" id="CLU_1092897_0_0_3"/>
<dbReference type="AlphaFoldDB" id="K9VXE0"/>